<dbReference type="SUPFAM" id="SSF46565">
    <property type="entry name" value="Chaperone J-domain"/>
    <property type="match status" value="1"/>
</dbReference>
<evidence type="ECO:0000313" key="4">
    <source>
        <dbReference type="Proteomes" id="UP000039865"/>
    </source>
</evidence>
<reference evidence="3 4" key="1">
    <citation type="submission" date="2014-06" db="EMBL/GenBank/DDBJ databases">
        <authorList>
            <person name="Swart Estienne"/>
        </authorList>
    </citation>
    <scope>NUCLEOTIDE SEQUENCE [LARGE SCALE GENOMIC DNA]</scope>
    <source>
        <strain evidence="3 4">130c</strain>
    </source>
</reference>
<evidence type="ECO:0000256" key="1">
    <source>
        <dbReference type="SAM" id="Phobius"/>
    </source>
</evidence>
<dbReference type="PANTHER" id="PTHR24075">
    <property type="entry name" value="SEC63 DOMAIN-CONTAINING"/>
    <property type="match status" value="1"/>
</dbReference>
<dbReference type="GO" id="GO:0031207">
    <property type="term" value="C:Sec62/Sec63 complex"/>
    <property type="evidence" value="ECO:0007669"/>
    <property type="project" value="TreeGrafter"/>
</dbReference>
<dbReference type="InterPro" id="IPR001623">
    <property type="entry name" value="DnaJ_domain"/>
</dbReference>
<accession>A0A078ATI9</accession>
<dbReference type="EMBL" id="CCKQ01013838">
    <property type="protein sequence ID" value="CDW85549.1"/>
    <property type="molecule type" value="Genomic_DNA"/>
</dbReference>
<protein>
    <submittedName>
        <fullName evidence="3">Dnaj-like sec63</fullName>
    </submittedName>
</protein>
<evidence type="ECO:0000259" key="2">
    <source>
        <dbReference type="PROSITE" id="PS50076"/>
    </source>
</evidence>
<dbReference type="CDD" id="cd06257">
    <property type="entry name" value="DnaJ"/>
    <property type="match status" value="1"/>
</dbReference>
<dbReference type="Proteomes" id="UP000039865">
    <property type="component" value="Unassembled WGS sequence"/>
</dbReference>
<name>A0A078ATI9_STYLE</name>
<dbReference type="OrthoDB" id="10250354at2759"/>
<dbReference type="SMART" id="SM00271">
    <property type="entry name" value="DnaJ"/>
    <property type="match status" value="1"/>
</dbReference>
<dbReference type="InParanoid" id="A0A078ATI9"/>
<dbReference type="PANTHER" id="PTHR24075:SF0">
    <property type="entry name" value="TRANSLOCATION PROTEIN SEC63 HOMOLOG"/>
    <property type="match status" value="1"/>
</dbReference>
<feature type="transmembrane region" description="Helical" evidence="1">
    <location>
        <begin position="163"/>
        <end position="182"/>
    </location>
</feature>
<dbReference type="Gene3D" id="1.10.287.110">
    <property type="entry name" value="DnaJ domain"/>
    <property type="match status" value="1"/>
</dbReference>
<feature type="domain" description="J" evidence="2">
    <location>
        <begin position="68"/>
        <end position="137"/>
    </location>
</feature>
<keyword evidence="1" id="KW-0812">Transmembrane</keyword>
<dbReference type="GO" id="GO:0008320">
    <property type="term" value="F:protein transmembrane transporter activity"/>
    <property type="evidence" value="ECO:0007669"/>
    <property type="project" value="TreeGrafter"/>
</dbReference>
<dbReference type="InterPro" id="IPR036869">
    <property type="entry name" value="J_dom_sf"/>
</dbReference>
<proteinExistence type="predicted"/>
<dbReference type="PRINTS" id="PR00625">
    <property type="entry name" value="JDOMAIN"/>
</dbReference>
<dbReference type="PROSITE" id="PS50076">
    <property type="entry name" value="DNAJ_2"/>
    <property type="match status" value="1"/>
</dbReference>
<evidence type="ECO:0000313" key="3">
    <source>
        <dbReference type="EMBL" id="CDW85549.1"/>
    </source>
</evidence>
<dbReference type="GO" id="GO:0006620">
    <property type="term" value="P:post-translational protein targeting to endoplasmic reticulum membrane"/>
    <property type="evidence" value="ECO:0007669"/>
    <property type="project" value="TreeGrafter"/>
</dbReference>
<dbReference type="GO" id="GO:0006614">
    <property type="term" value="P:SRP-dependent cotranslational protein targeting to membrane"/>
    <property type="evidence" value="ECO:0007669"/>
    <property type="project" value="TreeGrafter"/>
</dbReference>
<organism evidence="3 4">
    <name type="scientific">Stylonychia lemnae</name>
    <name type="common">Ciliate</name>
    <dbReference type="NCBI Taxonomy" id="5949"/>
    <lineage>
        <taxon>Eukaryota</taxon>
        <taxon>Sar</taxon>
        <taxon>Alveolata</taxon>
        <taxon>Ciliophora</taxon>
        <taxon>Intramacronucleata</taxon>
        <taxon>Spirotrichea</taxon>
        <taxon>Stichotrichia</taxon>
        <taxon>Sporadotrichida</taxon>
        <taxon>Oxytrichidae</taxon>
        <taxon>Stylonychinae</taxon>
        <taxon>Stylonychia</taxon>
    </lineage>
</organism>
<dbReference type="AlphaFoldDB" id="A0A078ATI9"/>
<sequence length="493" mass="57116">MITAQFFIILYLIISLTRVLLCSKGDKKSGRTSLIVKGVLLMLFTYWFYLVLNLIQTDQESSLSKDFDPYEILEVPVGAFNTPEIKKSYRNKAIKYHPDKHVGSPDIDTLKQKFAELVKAYEILTDKKKYDNWQKYGNPDGSVAYKAVEIALPSFLLKPENSGTILVVFLLVFICLPIGSVIQQQKRFNIFQFFSMKRRERFHKNGLQNENRIRMLQKISEIVKSSGGRFNLTDDQILSVYEEIVEIQQINEKVKLFLLKQDQLGKKSTARDLIQSKINGKKVSDEFLQFQDEILNILYDDHTAMILLKGRIHLETKNITLSFNIQEIYQSFGRITEKIFQEEAQILKDAYTIELKSYVEDLDPSEPILTGYILTQEIQVKQNIEISQENLQMLPNIFHTGILYDDTDQKPEQLFAVQLISEKMNNQKARSAKFPVIQKFQQLMRQIGAKKYSVVLFSSLGQMIKSNQTFVRVRKGEFVPQGEDVPQFNPPEE</sequence>
<feature type="transmembrane region" description="Helical" evidence="1">
    <location>
        <begin position="34"/>
        <end position="55"/>
    </location>
</feature>
<dbReference type="Pfam" id="PF00226">
    <property type="entry name" value="DnaJ"/>
    <property type="match status" value="1"/>
</dbReference>
<keyword evidence="4" id="KW-1185">Reference proteome</keyword>
<keyword evidence="1" id="KW-1133">Transmembrane helix</keyword>
<dbReference type="GO" id="GO:0003723">
    <property type="term" value="F:RNA binding"/>
    <property type="evidence" value="ECO:0007669"/>
    <property type="project" value="TreeGrafter"/>
</dbReference>
<feature type="transmembrane region" description="Helical" evidence="1">
    <location>
        <begin position="6"/>
        <end position="22"/>
    </location>
</feature>
<keyword evidence="1" id="KW-0472">Membrane</keyword>
<gene>
    <name evidence="3" type="primary">Contig7674.g8182</name>
    <name evidence="3" type="ORF">STYLEM_14628</name>
</gene>